<protein>
    <submittedName>
        <fullName evidence="2">Uncharacterized protein</fullName>
    </submittedName>
</protein>
<sequence length="133" mass="15202">MRPTFTFAVTAIAHLFLLRTAQAAYTFTEHEDLVGVLSDTIVPTAELCESPCDENELCLYSLYHRECNECWQMDCSADDGIWSNATEYKKITGQEFYYYEDDMRPEMPEDGCANLTATVLRRTKMVRSADGRS</sequence>
<feature type="signal peptide" evidence="1">
    <location>
        <begin position="1"/>
        <end position="23"/>
    </location>
</feature>
<feature type="chain" id="PRO_5040270089" evidence="1">
    <location>
        <begin position="24"/>
        <end position="133"/>
    </location>
</feature>
<organism evidence="2 3">
    <name type="scientific">Dactylonectria macrodidyma</name>
    <dbReference type="NCBI Taxonomy" id="307937"/>
    <lineage>
        <taxon>Eukaryota</taxon>
        <taxon>Fungi</taxon>
        <taxon>Dikarya</taxon>
        <taxon>Ascomycota</taxon>
        <taxon>Pezizomycotina</taxon>
        <taxon>Sordariomycetes</taxon>
        <taxon>Hypocreomycetidae</taxon>
        <taxon>Hypocreales</taxon>
        <taxon>Nectriaceae</taxon>
        <taxon>Dactylonectria</taxon>
    </lineage>
</organism>
<name>A0A9P9DAS1_9HYPO</name>
<evidence type="ECO:0000313" key="2">
    <source>
        <dbReference type="EMBL" id="KAH7115567.1"/>
    </source>
</evidence>
<dbReference type="EMBL" id="JAGMUV010000030">
    <property type="protein sequence ID" value="KAH7115567.1"/>
    <property type="molecule type" value="Genomic_DNA"/>
</dbReference>
<accession>A0A9P9DAS1</accession>
<gene>
    <name evidence="2" type="ORF">EDB81DRAFT_819858</name>
</gene>
<keyword evidence="1" id="KW-0732">Signal</keyword>
<proteinExistence type="predicted"/>
<dbReference type="AlphaFoldDB" id="A0A9P9DAS1"/>
<dbReference type="Proteomes" id="UP000738349">
    <property type="component" value="Unassembled WGS sequence"/>
</dbReference>
<comment type="caution">
    <text evidence="2">The sequence shown here is derived from an EMBL/GenBank/DDBJ whole genome shotgun (WGS) entry which is preliminary data.</text>
</comment>
<evidence type="ECO:0000256" key="1">
    <source>
        <dbReference type="SAM" id="SignalP"/>
    </source>
</evidence>
<reference evidence="2" key="1">
    <citation type="journal article" date="2021" name="Nat. Commun.">
        <title>Genetic determinants of endophytism in the Arabidopsis root mycobiome.</title>
        <authorList>
            <person name="Mesny F."/>
            <person name="Miyauchi S."/>
            <person name="Thiergart T."/>
            <person name="Pickel B."/>
            <person name="Atanasova L."/>
            <person name="Karlsson M."/>
            <person name="Huettel B."/>
            <person name="Barry K.W."/>
            <person name="Haridas S."/>
            <person name="Chen C."/>
            <person name="Bauer D."/>
            <person name="Andreopoulos W."/>
            <person name="Pangilinan J."/>
            <person name="LaButti K."/>
            <person name="Riley R."/>
            <person name="Lipzen A."/>
            <person name="Clum A."/>
            <person name="Drula E."/>
            <person name="Henrissat B."/>
            <person name="Kohler A."/>
            <person name="Grigoriev I.V."/>
            <person name="Martin F.M."/>
            <person name="Hacquard S."/>
        </authorList>
    </citation>
    <scope>NUCLEOTIDE SEQUENCE</scope>
    <source>
        <strain evidence="2">MPI-CAGE-AT-0147</strain>
    </source>
</reference>
<keyword evidence="3" id="KW-1185">Reference proteome</keyword>
<evidence type="ECO:0000313" key="3">
    <source>
        <dbReference type="Proteomes" id="UP000738349"/>
    </source>
</evidence>